<dbReference type="OrthoDB" id="1182031at2759"/>
<evidence type="ECO:0000256" key="1">
    <source>
        <dbReference type="ARBA" id="ARBA00022679"/>
    </source>
</evidence>
<reference evidence="3" key="1">
    <citation type="submission" date="2020-03" db="EMBL/GenBank/DDBJ databases">
        <title>A high-quality chromosome-level genome assembly of a woody plant with both climbing and erect habits, Rhamnella rubrinervis.</title>
        <authorList>
            <person name="Lu Z."/>
            <person name="Yang Y."/>
            <person name="Zhu X."/>
            <person name="Sun Y."/>
        </authorList>
    </citation>
    <scope>NUCLEOTIDE SEQUENCE</scope>
    <source>
        <strain evidence="3">BYM</strain>
        <tissue evidence="3">Leaf</tissue>
    </source>
</reference>
<dbReference type="EMBL" id="VOIH02000006">
    <property type="protein sequence ID" value="KAF3443772.1"/>
    <property type="molecule type" value="Genomic_DNA"/>
</dbReference>
<dbReference type="InterPro" id="IPR023213">
    <property type="entry name" value="CAT-like_dom_sf"/>
</dbReference>
<keyword evidence="1" id="KW-0808">Transferase</keyword>
<dbReference type="Proteomes" id="UP000796880">
    <property type="component" value="Unassembled WGS sequence"/>
</dbReference>
<name>A0A8K0H156_9ROSA</name>
<keyword evidence="2" id="KW-0012">Acyltransferase</keyword>
<dbReference type="Pfam" id="PF02458">
    <property type="entry name" value="Transferase"/>
    <property type="match status" value="1"/>
</dbReference>
<dbReference type="GO" id="GO:0016747">
    <property type="term" value="F:acyltransferase activity, transferring groups other than amino-acyl groups"/>
    <property type="evidence" value="ECO:0007669"/>
    <property type="project" value="UniProtKB-ARBA"/>
</dbReference>
<dbReference type="Gene3D" id="3.30.559.10">
    <property type="entry name" value="Chloramphenicol acetyltransferase-like domain"/>
    <property type="match status" value="2"/>
</dbReference>
<accession>A0A8K0H156</accession>
<evidence type="ECO:0000313" key="3">
    <source>
        <dbReference type="EMBL" id="KAF3443772.1"/>
    </source>
</evidence>
<protein>
    <submittedName>
        <fullName evidence="3">Uncharacterized protein</fullName>
    </submittedName>
</protein>
<evidence type="ECO:0000313" key="4">
    <source>
        <dbReference type="Proteomes" id="UP000796880"/>
    </source>
</evidence>
<dbReference type="PANTHER" id="PTHR31625">
    <property type="match status" value="1"/>
</dbReference>
<dbReference type="AlphaFoldDB" id="A0A8K0H156"/>
<evidence type="ECO:0000256" key="2">
    <source>
        <dbReference type="ARBA" id="ARBA00023315"/>
    </source>
</evidence>
<organism evidence="3 4">
    <name type="scientific">Rhamnella rubrinervis</name>
    <dbReference type="NCBI Taxonomy" id="2594499"/>
    <lineage>
        <taxon>Eukaryota</taxon>
        <taxon>Viridiplantae</taxon>
        <taxon>Streptophyta</taxon>
        <taxon>Embryophyta</taxon>
        <taxon>Tracheophyta</taxon>
        <taxon>Spermatophyta</taxon>
        <taxon>Magnoliopsida</taxon>
        <taxon>eudicotyledons</taxon>
        <taxon>Gunneridae</taxon>
        <taxon>Pentapetalae</taxon>
        <taxon>rosids</taxon>
        <taxon>fabids</taxon>
        <taxon>Rosales</taxon>
        <taxon>Rhamnaceae</taxon>
        <taxon>rhamnoid group</taxon>
        <taxon>Rhamneae</taxon>
        <taxon>Rhamnella</taxon>
    </lineage>
</organism>
<keyword evidence="4" id="KW-1185">Reference proteome</keyword>
<dbReference type="InterPro" id="IPR051504">
    <property type="entry name" value="Plant_metabolite_acyltrans"/>
</dbReference>
<proteinExistence type="predicted"/>
<gene>
    <name evidence="3" type="ORF">FNV43_RR13462</name>
</gene>
<sequence length="463" mass="51150">MAKPNSVKIVEVNKVGPPPASSQNSTAAPNSLPLTFFDLMWLRFPPVQHLFFYEVPMVSNPTFFDSIVPKLNHSLSLTLHHFLPLAGSLTWPETSHKPLVSYVEGLDGVSFTVAESEVDLYNLLLSETDFSKATACHPLIPHLALSPERAAVLSVQVTLFPNLGFCIGLSTHHAVTDGKALTSFIKTWSEICKLGGDDDQLIKPLYDRSVIKDPKGLEEIYVEQWLKVDGPNNRSFLSNIELQVPPDSVRGTFELTRSSIEKLRNLVEIEMAKKQNKKLVHISTFSLACAYAWACLVKAEDISTNVVFLSLPVDCRYRLEPRIPNYWGNCVASKVAIAETRDVFGKEGFVVAVNAIGEAIKSLDNIGLLFDGAEKWVSGMSSLPPFRVYSIAWSPRLEVYGTDFDWGRPRKAYVTSIDRTGAISVKDSRNGDGGVEIGLVLNKHHMDAFASLFAQGIDEDLPA</sequence>
<comment type="caution">
    <text evidence="3">The sequence shown here is derived from an EMBL/GenBank/DDBJ whole genome shotgun (WGS) entry which is preliminary data.</text>
</comment>